<dbReference type="EMBL" id="BAAAHP010000049">
    <property type="protein sequence ID" value="GAA0930400.1"/>
    <property type="molecule type" value="Genomic_DNA"/>
</dbReference>
<keyword evidence="2" id="KW-0349">Heme</keyword>
<dbReference type="Pfam" id="PF00067">
    <property type="entry name" value="p450"/>
    <property type="match status" value="2"/>
</dbReference>
<keyword evidence="5" id="KW-1185">Reference proteome</keyword>
<comment type="similarity">
    <text evidence="1 2">Belongs to the cytochrome P450 family.</text>
</comment>
<dbReference type="PROSITE" id="PS00086">
    <property type="entry name" value="CYTOCHROME_P450"/>
    <property type="match status" value="1"/>
</dbReference>
<evidence type="ECO:0000256" key="2">
    <source>
        <dbReference type="RuleBase" id="RU000461"/>
    </source>
</evidence>
<sequence>MDSIPHFGVAVYLFGTGIFVTAVAAVKDGLWDDSGDLSGPQPYRRYRTREGAAMTQADTVELGATFFTDPHELYETLRQEAPVTPVITPEGMRAWVVSRYEDARPALTDPRLSKDVARFHEDFPAGDVLARHMLNSDPPDHTRLRKLVSRAFTVRAIARMRPRIEEIAQGLADRMAAKVDREGVVDLLDEFAFPLPMTVICELLGVPDGERDDFRGWSNTILSEAPQEEHDAAVVAMADFLTRLVAEKGAHPGEDMLSAIVKASEDGDTLSAREATSMAFLLLVAGHETTVNLIGNGALALLRHPDQLAALRADPELVPNAVEEFLRFDGPVNLATFRYTSEPVEIGGTTIPEGQIVLVSLVSANRDPGRFDDPARLDVTRDAAGHVAFGHGIHHCLGAPLARLEGEIAFRTLLGRFPSLVLAGEPETLGWRRSTLIRGLTRLPVRV</sequence>
<keyword evidence="3" id="KW-0812">Transmembrane</keyword>
<keyword evidence="3" id="KW-1133">Transmembrane helix</keyword>
<dbReference type="CDD" id="cd11029">
    <property type="entry name" value="CYP107-like"/>
    <property type="match status" value="1"/>
</dbReference>
<dbReference type="InterPro" id="IPR002397">
    <property type="entry name" value="Cyt_P450_B"/>
</dbReference>
<keyword evidence="2" id="KW-0408">Iron</keyword>
<protein>
    <submittedName>
        <fullName evidence="4">Cytochrome P450</fullName>
    </submittedName>
</protein>
<dbReference type="Gene3D" id="1.10.630.10">
    <property type="entry name" value="Cytochrome P450"/>
    <property type="match status" value="1"/>
</dbReference>
<comment type="caution">
    <text evidence="4">The sequence shown here is derived from an EMBL/GenBank/DDBJ whole genome shotgun (WGS) entry which is preliminary data.</text>
</comment>
<keyword evidence="3" id="KW-0472">Membrane</keyword>
<feature type="transmembrane region" description="Helical" evidence="3">
    <location>
        <begin position="6"/>
        <end position="26"/>
    </location>
</feature>
<dbReference type="InterPro" id="IPR036396">
    <property type="entry name" value="Cyt_P450_sf"/>
</dbReference>
<evidence type="ECO:0000313" key="5">
    <source>
        <dbReference type="Proteomes" id="UP001499967"/>
    </source>
</evidence>
<dbReference type="SUPFAM" id="SSF48264">
    <property type="entry name" value="Cytochrome P450"/>
    <property type="match status" value="1"/>
</dbReference>
<proteinExistence type="inferred from homology"/>
<dbReference type="InterPro" id="IPR001128">
    <property type="entry name" value="Cyt_P450"/>
</dbReference>
<reference evidence="5" key="1">
    <citation type="journal article" date="2019" name="Int. J. Syst. Evol. Microbiol.">
        <title>The Global Catalogue of Microorganisms (GCM) 10K type strain sequencing project: providing services to taxonomists for standard genome sequencing and annotation.</title>
        <authorList>
            <consortium name="The Broad Institute Genomics Platform"/>
            <consortium name="The Broad Institute Genome Sequencing Center for Infectious Disease"/>
            <person name="Wu L."/>
            <person name="Ma J."/>
        </authorList>
    </citation>
    <scope>NUCLEOTIDE SEQUENCE [LARGE SCALE GENOMIC DNA]</scope>
    <source>
        <strain evidence="5">JCM 11117</strain>
    </source>
</reference>
<keyword evidence="2" id="KW-0560">Oxidoreductase</keyword>
<dbReference type="PRINTS" id="PR00359">
    <property type="entry name" value="BP450"/>
</dbReference>
<dbReference type="Proteomes" id="UP001499967">
    <property type="component" value="Unassembled WGS sequence"/>
</dbReference>
<evidence type="ECO:0000313" key="4">
    <source>
        <dbReference type="EMBL" id="GAA0930400.1"/>
    </source>
</evidence>
<dbReference type="PANTHER" id="PTHR46696">
    <property type="entry name" value="P450, PUTATIVE (EUROFUNG)-RELATED"/>
    <property type="match status" value="1"/>
</dbReference>
<accession>A0ABP4A4X2</accession>
<gene>
    <name evidence="4" type="ORF">GCM10009559_17760</name>
</gene>
<evidence type="ECO:0000256" key="3">
    <source>
        <dbReference type="SAM" id="Phobius"/>
    </source>
</evidence>
<organism evidence="4 5">
    <name type="scientific">Pseudonocardia zijingensis</name>
    <dbReference type="NCBI Taxonomy" id="153376"/>
    <lineage>
        <taxon>Bacteria</taxon>
        <taxon>Bacillati</taxon>
        <taxon>Actinomycetota</taxon>
        <taxon>Actinomycetes</taxon>
        <taxon>Pseudonocardiales</taxon>
        <taxon>Pseudonocardiaceae</taxon>
        <taxon>Pseudonocardia</taxon>
    </lineage>
</organism>
<name>A0ABP4A4X2_9PSEU</name>
<evidence type="ECO:0000256" key="1">
    <source>
        <dbReference type="ARBA" id="ARBA00010617"/>
    </source>
</evidence>
<keyword evidence="2" id="KW-0479">Metal-binding</keyword>
<keyword evidence="2" id="KW-0503">Monooxygenase</keyword>
<dbReference type="PANTHER" id="PTHR46696:SF1">
    <property type="entry name" value="CYTOCHROME P450 YJIB-RELATED"/>
    <property type="match status" value="1"/>
</dbReference>
<dbReference type="InterPro" id="IPR017972">
    <property type="entry name" value="Cyt_P450_CS"/>
</dbReference>